<evidence type="ECO:0000313" key="5">
    <source>
        <dbReference type="Proteomes" id="UP000287962"/>
    </source>
</evidence>
<dbReference type="InterPro" id="IPR052721">
    <property type="entry name" value="ET_Amicyanin"/>
</dbReference>
<protein>
    <recommendedName>
        <fullName evidence="1">EfeO-type cupredoxin-like domain-containing protein</fullName>
    </recommendedName>
</protein>
<evidence type="ECO:0000313" key="3">
    <source>
        <dbReference type="EMBL" id="RTI03937.1"/>
    </source>
</evidence>
<dbReference type="EMBL" id="PEML01000339">
    <property type="protein sequence ID" value="RTI03937.1"/>
    <property type="molecule type" value="Genomic_DNA"/>
</dbReference>
<gene>
    <name evidence="3" type="ORF">CSW25_13735</name>
    <name evidence="2" type="ORF">CSW33_03790</name>
</gene>
<dbReference type="PANTHER" id="PTHR36507:SF1">
    <property type="entry name" value="BLL1555 PROTEIN"/>
    <property type="match status" value="1"/>
</dbReference>
<comment type="caution">
    <text evidence="2">The sequence shown here is derived from an EMBL/GenBank/DDBJ whole genome shotgun (WGS) entry which is preliminary data.</text>
</comment>
<accession>A0A430SBR4</accession>
<dbReference type="Gene3D" id="2.60.40.420">
    <property type="entry name" value="Cupredoxins - blue copper proteins"/>
    <property type="match status" value="1"/>
</dbReference>
<proteinExistence type="predicted"/>
<name>A0A430SBR4_THESC</name>
<evidence type="ECO:0000313" key="4">
    <source>
        <dbReference type="Proteomes" id="UP000286928"/>
    </source>
</evidence>
<dbReference type="Pfam" id="PF13473">
    <property type="entry name" value="Cupredoxin_1"/>
    <property type="match status" value="1"/>
</dbReference>
<dbReference type="InterPro" id="IPR008972">
    <property type="entry name" value="Cupredoxin"/>
</dbReference>
<dbReference type="EMBL" id="PEMD01000088">
    <property type="protein sequence ID" value="RTH33561.1"/>
    <property type="molecule type" value="Genomic_DNA"/>
</dbReference>
<reference evidence="3" key="1">
    <citation type="submission" date="2017-10" db="EMBL/GenBank/DDBJ databases">
        <authorList>
            <person name="Wilpiszeski R.L."/>
            <person name="Zhidan Z."/>
            <person name="House C.H."/>
        </authorList>
    </citation>
    <scope>NUCLEOTIDE SEQUENCE</scope>
    <source>
        <strain evidence="3">12_S12</strain>
    </source>
</reference>
<keyword evidence="5" id="KW-1185">Reference proteome</keyword>
<dbReference type="AlphaFoldDB" id="A0A430SBR4"/>
<dbReference type="Proteomes" id="UP000286928">
    <property type="component" value="Unassembled WGS sequence"/>
</dbReference>
<feature type="domain" description="EfeO-type cupredoxin-like" evidence="1">
    <location>
        <begin position="64"/>
        <end position="137"/>
    </location>
</feature>
<dbReference type="SUPFAM" id="SSF49503">
    <property type="entry name" value="Cupredoxins"/>
    <property type="match status" value="1"/>
</dbReference>
<dbReference type="InterPro" id="IPR028096">
    <property type="entry name" value="EfeO_Cupredoxin"/>
</dbReference>
<sequence length="140" mass="15077">MPTPRHRWVEPWPAAIFRPPRFATEEVGMRSMWIGMLAALTLAGCYPRTGGGGGVEPCPSVIRIQGFAFHPARCFVASGGSLSFENQDAAPHTATAEGGAFDTGTLSQGQTSARIVLNQPGTYPYFCRIHPGMQGEIEVR</sequence>
<evidence type="ECO:0000313" key="2">
    <source>
        <dbReference type="EMBL" id="RTH33561.1"/>
    </source>
</evidence>
<reference evidence="4 5" key="2">
    <citation type="journal article" date="2019" name="Extremophiles">
        <title>Biogeography of thermophiles and predominance of Thermus scotoductus in domestic water heaters.</title>
        <authorList>
            <person name="Wilpiszeski R.L."/>
            <person name="Zhang Z."/>
            <person name="House C.H."/>
        </authorList>
    </citation>
    <scope>NUCLEOTIDE SEQUENCE [LARGE SCALE GENOMIC DNA]</scope>
    <source>
        <strain evidence="3 5">12_S12</strain>
        <strain evidence="2 4">20_S20</strain>
    </source>
</reference>
<dbReference type="PANTHER" id="PTHR36507">
    <property type="entry name" value="BLL1555 PROTEIN"/>
    <property type="match status" value="1"/>
</dbReference>
<dbReference type="Proteomes" id="UP000287962">
    <property type="component" value="Unassembled WGS sequence"/>
</dbReference>
<organism evidence="2 4">
    <name type="scientific">Thermus scotoductus</name>
    <dbReference type="NCBI Taxonomy" id="37636"/>
    <lineage>
        <taxon>Bacteria</taxon>
        <taxon>Thermotogati</taxon>
        <taxon>Deinococcota</taxon>
        <taxon>Deinococci</taxon>
        <taxon>Thermales</taxon>
        <taxon>Thermaceae</taxon>
        <taxon>Thermus</taxon>
    </lineage>
</organism>
<evidence type="ECO:0000259" key="1">
    <source>
        <dbReference type="Pfam" id="PF13473"/>
    </source>
</evidence>